<dbReference type="EMBL" id="KI671512">
    <property type="protein sequence ID" value="ETL46551.1"/>
    <property type="molecule type" value="Genomic_DNA"/>
</dbReference>
<evidence type="ECO:0000313" key="1">
    <source>
        <dbReference type="EMBL" id="ETK93127.1"/>
    </source>
</evidence>
<sequence>MAPWAGRWGPGTWAEPRTCRGGVSGAAEPAPCCLSSCFCCCRDWGESCSGKCERNLPLIVASAIEGGGGKRKATARAMARRLPIAFCLPLSLPSRAQQADERSVGCLNRVTCAPRWCCRLATRPDTLWMAWLCAGRETHDVTQLVRTHGARPTRFLTNRSER</sequence>
<dbReference type="EMBL" id="KI684996">
    <property type="protein sequence ID" value="ETK93127.1"/>
    <property type="molecule type" value="Genomic_DNA"/>
</dbReference>
<accession>W2JJE5</accession>
<protein>
    <submittedName>
        <fullName evidence="2">Uncharacterized protein</fullName>
    </submittedName>
</protein>
<proteinExistence type="predicted"/>
<dbReference type="Proteomes" id="UP000053864">
    <property type="component" value="Unassembled WGS sequence"/>
</dbReference>
<name>W2JJE5_PHYNI</name>
<dbReference type="Proteomes" id="UP000053236">
    <property type="component" value="Unassembled WGS sequence"/>
</dbReference>
<evidence type="ECO:0000313" key="2">
    <source>
        <dbReference type="EMBL" id="ETL46551.1"/>
    </source>
</evidence>
<reference evidence="2 3" key="2">
    <citation type="submission" date="2013-11" db="EMBL/GenBank/DDBJ databases">
        <title>The Genome Sequence of Phytophthora parasitica CJ05E6.</title>
        <authorList>
            <consortium name="The Broad Institute Genomics Platform"/>
            <person name="Russ C."/>
            <person name="Tyler B."/>
            <person name="Panabieres F."/>
            <person name="Shan W."/>
            <person name="Tripathy S."/>
            <person name="Grunwald N."/>
            <person name="Machado M."/>
            <person name="Johnson C.S."/>
            <person name="Arredondo F."/>
            <person name="Hong C."/>
            <person name="Coffey M."/>
            <person name="Young S.K."/>
            <person name="Zeng Q."/>
            <person name="Gargeya S."/>
            <person name="Fitzgerald M."/>
            <person name="Abouelleil A."/>
            <person name="Alvarado L."/>
            <person name="Chapman S.B."/>
            <person name="Gainer-Dewar J."/>
            <person name="Goldberg J."/>
            <person name="Griggs A."/>
            <person name="Gujja S."/>
            <person name="Hansen M."/>
            <person name="Howarth C."/>
            <person name="Imamovic A."/>
            <person name="Ireland A."/>
            <person name="Larimer J."/>
            <person name="McCowan C."/>
            <person name="Murphy C."/>
            <person name="Pearson M."/>
            <person name="Poon T.W."/>
            <person name="Priest M."/>
            <person name="Roberts A."/>
            <person name="Saif S."/>
            <person name="Shea T."/>
            <person name="Sykes S."/>
            <person name="Wortman J."/>
            <person name="Nusbaum C."/>
            <person name="Birren B."/>
        </authorList>
    </citation>
    <scope>NUCLEOTIDE SEQUENCE [LARGE SCALE GENOMIC DNA]</scope>
    <source>
        <strain evidence="2 3">CJ05E6</strain>
    </source>
</reference>
<reference evidence="1" key="1">
    <citation type="submission" date="2013-11" db="EMBL/GenBank/DDBJ databases">
        <title>The Genome Sequence of Phytophthora parasitica CJ02B3.</title>
        <authorList>
            <consortium name="The Broad Institute Genomics Platform"/>
            <person name="Russ C."/>
            <person name="Tyler B."/>
            <person name="Panabieres F."/>
            <person name="Shan W."/>
            <person name="Tripathy S."/>
            <person name="Grunwald N."/>
            <person name="Machado M."/>
            <person name="Johnson C.S."/>
            <person name="Arredondo F."/>
            <person name="Hong C."/>
            <person name="Coffey M."/>
            <person name="Young S.K."/>
            <person name="Zeng Q."/>
            <person name="Gargeya S."/>
            <person name="Fitzgerald M."/>
            <person name="Abouelleil A."/>
            <person name="Alvarado L."/>
            <person name="Chapman S.B."/>
            <person name="Gainer-Dewar J."/>
            <person name="Goldberg J."/>
            <person name="Griggs A."/>
            <person name="Gujja S."/>
            <person name="Hansen M."/>
            <person name="Howarth C."/>
            <person name="Imamovic A."/>
            <person name="Ireland A."/>
            <person name="Larimer J."/>
            <person name="McCowan C."/>
            <person name="Murphy C."/>
            <person name="Pearson M."/>
            <person name="Poon T.W."/>
            <person name="Priest M."/>
            <person name="Roberts A."/>
            <person name="Saif S."/>
            <person name="Shea T."/>
            <person name="Sykes S."/>
            <person name="Wortman J."/>
            <person name="Nusbaum C."/>
            <person name="Birren B."/>
        </authorList>
    </citation>
    <scope>NUCLEOTIDE SEQUENCE [LARGE SCALE GENOMIC DNA]</scope>
    <source>
        <strain evidence="1">CJ02B3</strain>
    </source>
</reference>
<organism evidence="2 3">
    <name type="scientific">Phytophthora nicotianae</name>
    <name type="common">Potato buckeye rot agent</name>
    <name type="synonym">Phytophthora parasitica</name>
    <dbReference type="NCBI Taxonomy" id="4792"/>
    <lineage>
        <taxon>Eukaryota</taxon>
        <taxon>Sar</taxon>
        <taxon>Stramenopiles</taxon>
        <taxon>Oomycota</taxon>
        <taxon>Peronosporomycetes</taxon>
        <taxon>Peronosporales</taxon>
        <taxon>Peronosporaceae</taxon>
        <taxon>Phytophthora</taxon>
    </lineage>
</organism>
<dbReference type="AlphaFoldDB" id="W2JJE5"/>
<evidence type="ECO:0000313" key="3">
    <source>
        <dbReference type="Proteomes" id="UP000053864"/>
    </source>
</evidence>
<dbReference type="VEuPathDB" id="FungiDB:PPTG_22268"/>
<gene>
    <name evidence="1" type="ORF">L915_03635</name>
    <name evidence="2" type="ORF">L916_03575</name>
</gene>